<evidence type="ECO:0000313" key="1">
    <source>
        <dbReference type="EMBL" id="KIZ02373.1"/>
    </source>
</evidence>
<dbReference type="AlphaFoldDB" id="A0A0D2JTW5"/>
<dbReference type="RefSeq" id="XP_013901392.1">
    <property type="nucleotide sequence ID" value="XM_014045938.1"/>
</dbReference>
<evidence type="ECO:0000313" key="2">
    <source>
        <dbReference type="Proteomes" id="UP000054498"/>
    </source>
</evidence>
<name>A0A0D2JTW5_9CHLO</name>
<gene>
    <name evidence="1" type="ORF">MNEG_5582</name>
</gene>
<organism evidence="1 2">
    <name type="scientific">Monoraphidium neglectum</name>
    <dbReference type="NCBI Taxonomy" id="145388"/>
    <lineage>
        <taxon>Eukaryota</taxon>
        <taxon>Viridiplantae</taxon>
        <taxon>Chlorophyta</taxon>
        <taxon>core chlorophytes</taxon>
        <taxon>Chlorophyceae</taxon>
        <taxon>CS clade</taxon>
        <taxon>Sphaeropleales</taxon>
        <taxon>Selenastraceae</taxon>
        <taxon>Monoraphidium</taxon>
    </lineage>
</organism>
<protein>
    <submittedName>
        <fullName evidence="1">Uncharacterized protein</fullName>
    </submittedName>
</protein>
<dbReference type="GeneID" id="25738459"/>
<accession>A0A0D2JTW5</accession>
<dbReference type="KEGG" id="mng:MNEG_5582"/>
<dbReference type="Proteomes" id="UP000054498">
    <property type="component" value="Unassembled WGS sequence"/>
</dbReference>
<dbReference type="EMBL" id="KK101063">
    <property type="protein sequence ID" value="KIZ02373.1"/>
    <property type="molecule type" value="Genomic_DNA"/>
</dbReference>
<sequence length="163" mass="17598">MCTTGGRVFYDDVILDIFGGDGDEEEEVIKFDRVSLLEGFVESSVNAFEANATEAVCTLLKEQHGDAQVLPIREITSADGQMREVDGVVVAGGCAAIVEAEQVVDAKAVSQLTSCLDFMREKELTGGAAQLKGKELRGFLAGRTVISDPVQLKLLQSRENDER</sequence>
<reference evidence="1 2" key="1">
    <citation type="journal article" date="2013" name="BMC Genomics">
        <title>Reconstruction of the lipid metabolism for the microalga Monoraphidium neglectum from its genome sequence reveals characteristics suitable for biofuel production.</title>
        <authorList>
            <person name="Bogen C."/>
            <person name="Al-Dilaimi A."/>
            <person name="Albersmeier A."/>
            <person name="Wichmann J."/>
            <person name="Grundmann M."/>
            <person name="Rupp O."/>
            <person name="Lauersen K.J."/>
            <person name="Blifernez-Klassen O."/>
            <person name="Kalinowski J."/>
            <person name="Goesmann A."/>
            <person name="Mussgnug J.H."/>
            <person name="Kruse O."/>
        </authorList>
    </citation>
    <scope>NUCLEOTIDE SEQUENCE [LARGE SCALE GENOMIC DNA]</scope>
    <source>
        <strain evidence="1 2">SAG 48.87</strain>
    </source>
</reference>
<keyword evidence="2" id="KW-1185">Reference proteome</keyword>
<proteinExistence type="predicted"/>